<organism evidence="1">
    <name type="scientific">Rhizophora mucronata</name>
    <name type="common">Asiatic mangrove</name>
    <dbReference type="NCBI Taxonomy" id="61149"/>
    <lineage>
        <taxon>Eukaryota</taxon>
        <taxon>Viridiplantae</taxon>
        <taxon>Streptophyta</taxon>
        <taxon>Embryophyta</taxon>
        <taxon>Tracheophyta</taxon>
        <taxon>Spermatophyta</taxon>
        <taxon>Magnoliopsida</taxon>
        <taxon>eudicotyledons</taxon>
        <taxon>Gunneridae</taxon>
        <taxon>Pentapetalae</taxon>
        <taxon>rosids</taxon>
        <taxon>fabids</taxon>
        <taxon>Malpighiales</taxon>
        <taxon>Rhizophoraceae</taxon>
        <taxon>Rhizophora</taxon>
    </lineage>
</organism>
<dbReference type="EMBL" id="GGEC01090399">
    <property type="protein sequence ID" value="MBX70883.1"/>
    <property type="molecule type" value="Transcribed_RNA"/>
</dbReference>
<protein>
    <submittedName>
        <fullName evidence="1">Uncharacterized protein</fullName>
    </submittedName>
</protein>
<name>A0A2P2QV67_RHIMU</name>
<sequence length="44" mass="5322">MYKKTHNPKDNILLSSQQIRHNQHGLDKILHQVEMKYVTYELQT</sequence>
<dbReference type="AlphaFoldDB" id="A0A2P2QV67"/>
<reference evidence="1" key="1">
    <citation type="submission" date="2018-02" db="EMBL/GenBank/DDBJ databases">
        <title>Rhizophora mucronata_Transcriptome.</title>
        <authorList>
            <person name="Meera S.P."/>
            <person name="Sreeshan A."/>
            <person name="Augustine A."/>
        </authorList>
    </citation>
    <scope>NUCLEOTIDE SEQUENCE</scope>
    <source>
        <tissue evidence="1">Leaf</tissue>
    </source>
</reference>
<proteinExistence type="predicted"/>
<accession>A0A2P2QV67</accession>
<evidence type="ECO:0000313" key="1">
    <source>
        <dbReference type="EMBL" id="MBX70883.1"/>
    </source>
</evidence>